<evidence type="ECO:0000256" key="1">
    <source>
        <dbReference type="ARBA" id="ARBA00004141"/>
    </source>
</evidence>
<evidence type="ECO:0000256" key="3">
    <source>
        <dbReference type="ARBA" id="ARBA00022989"/>
    </source>
</evidence>
<proteinExistence type="predicted"/>
<feature type="transmembrane region" description="Helical" evidence="6">
    <location>
        <begin position="993"/>
        <end position="1012"/>
    </location>
</feature>
<gene>
    <name evidence="7" type="ORF">TeGR_g7046</name>
</gene>
<evidence type="ECO:0000256" key="4">
    <source>
        <dbReference type="ARBA" id="ARBA00023136"/>
    </source>
</evidence>
<feature type="transmembrane region" description="Helical" evidence="6">
    <location>
        <begin position="47"/>
        <end position="67"/>
    </location>
</feature>
<keyword evidence="5" id="KW-0325">Glycoprotein</keyword>
<evidence type="ECO:0008006" key="9">
    <source>
        <dbReference type="Google" id="ProtNLM"/>
    </source>
</evidence>
<reference evidence="7 8" key="1">
    <citation type="journal article" date="2023" name="Commun. Biol.">
        <title>Genome analysis of Parmales, the sister group of diatoms, reveals the evolutionary specialization of diatoms from phago-mixotrophs to photoautotrophs.</title>
        <authorList>
            <person name="Ban H."/>
            <person name="Sato S."/>
            <person name="Yoshikawa S."/>
            <person name="Yamada K."/>
            <person name="Nakamura Y."/>
            <person name="Ichinomiya M."/>
            <person name="Sato N."/>
            <person name="Blanc-Mathieu R."/>
            <person name="Endo H."/>
            <person name="Kuwata A."/>
            <person name="Ogata H."/>
        </authorList>
    </citation>
    <scope>NUCLEOTIDE SEQUENCE [LARGE SCALE GENOMIC DNA]</scope>
</reference>
<dbReference type="InterPro" id="IPR052081">
    <property type="entry name" value="Dispatched_Hh_regulator"/>
</dbReference>
<accession>A0ABQ6MFV4</accession>
<evidence type="ECO:0000256" key="2">
    <source>
        <dbReference type="ARBA" id="ARBA00022692"/>
    </source>
</evidence>
<feature type="transmembrane region" description="Helical" evidence="6">
    <location>
        <begin position="869"/>
        <end position="890"/>
    </location>
</feature>
<feature type="transmembrane region" description="Helical" evidence="6">
    <location>
        <begin position="478"/>
        <end position="500"/>
    </location>
</feature>
<keyword evidence="3 6" id="KW-1133">Transmembrane helix</keyword>
<feature type="transmembrane region" description="Helical" evidence="6">
    <location>
        <begin position="963"/>
        <end position="986"/>
    </location>
</feature>
<organism evidence="7 8">
    <name type="scientific">Tetraparma gracilis</name>
    <dbReference type="NCBI Taxonomy" id="2962635"/>
    <lineage>
        <taxon>Eukaryota</taxon>
        <taxon>Sar</taxon>
        <taxon>Stramenopiles</taxon>
        <taxon>Ochrophyta</taxon>
        <taxon>Bolidophyceae</taxon>
        <taxon>Parmales</taxon>
        <taxon>Triparmaceae</taxon>
        <taxon>Tetraparma</taxon>
    </lineage>
</organism>
<dbReference type="Proteomes" id="UP001165060">
    <property type="component" value="Unassembled WGS sequence"/>
</dbReference>
<feature type="transmembrane region" description="Helical" evidence="6">
    <location>
        <begin position="512"/>
        <end position="537"/>
    </location>
</feature>
<feature type="transmembrane region" description="Helical" evidence="6">
    <location>
        <begin position="896"/>
        <end position="922"/>
    </location>
</feature>
<protein>
    <recommendedName>
        <fullName evidence="9">SSD domain-containing protein</fullName>
    </recommendedName>
</protein>
<comment type="subcellular location">
    <subcellularLocation>
        <location evidence="1">Membrane</location>
        <topology evidence="1">Multi-pass membrane protein</topology>
    </subcellularLocation>
</comment>
<evidence type="ECO:0000313" key="7">
    <source>
        <dbReference type="EMBL" id="GMI25326.1"/>
    </source>
</evidence>
<keyword evidence="2 6" id="KW-0812">Transmembrane</keyword>
<evidence type="ECO:0000256" key="6">
    <source>
        <dbReference type="SAM" id="Phobius"/>
    </source>
</evidence>
<feature type="transmembrane region" description="Helical" evidence="6">
    <location>
        <begin position="929"/>
        <end position="951"/>
    </location>
</feature>
<dbReference type="PANTHER" id="PTHR45951:SF7">
    <property type="entry name" value="SSD DOMAIN-CONTAINING PROTEIN"/>
    <property type="match status" value="1"/>
</dbReference>
<dbReference type="PANTHER" id="PTHR45951">
    <property type="entry name" value="PROTEIN DISPATCHED-RELATED"/>
    <property type="match status" value="1"/>
</dbReference>
<comment type="caution">
    <text evidence="7">The sequence shown here is derived from an EMBL/GenBank/DDBJ whole genome shotgun (WGS) entry which is preliminary data.</text>
</comment>
<dbReference type="Gene3D" id="1.20.1640.10">
    <property type="entry name" value="Multidrug efflux transporter AcrB transmembrane domain"/>
    <property type="match status" value="1"/>
</dbReference>
<dbReference type="SUPFAM" id="SSF82866">
    <property type="entry name" value="Multidrug efflux transporter AcrB transmembrane domain"/>
    <property type="match status" value="1"/>
</dbReference>
<name>A0ABQ6MFV4_9STRA</name>
<dbReference type="EMBL" id="BRYB01000212">
    <property type="protein sequence ID" value="GMI25326.1"/>
    <property type="molecule type" value="Genomic_DNA"/>
</dbReference>
<feature type="transmembrane region" description="Helical" evidence="6">
    <location>
        <begin position="449"/>
        <end position="472"/>
    </location>
</feature>
<keyword evidence="4 6" id="KW-0472">Membrane</keyword>
<evidence type="ECO:0000313" key="8">
    <source>
        <dbReference type="Proteomes" id="UP001165060"/>
    </source>
</evidence>
<evidence type="ECO:0000256" key="5">
    <source>
        <dbReference type="ARBA" id="ARBA00023180"/>
    </source>
</evidence>
<keyword evidence="8" id="KW-1185">Reference proteome</keyword>
<sequence>MLSSTSPEHMPVATSDVSVSAPGLKHAPTVFADENGNLRYVVQVCKFPRAMLFLVLFMSLLITFVLFSDLGENPITEDTHVYDVKHASSVAYDSYVLASEDQAEAFESFLGQDFDAWLATSPELAAAYEALWAARPEVDPRGEDDKVLGELQLEVGEFTYWIYEAETSAGVYSTAGLEMMNKAEQLIVGHEDWEQWCNLEYTSVTQTNEESGEEEEVVTSECRKPLSALNFYKASSWDSVLVADVLDRLATQVPGVPEYPATADTACGQDSDGEPIATCPAGHLTTGKGMYNTLAFCVLFNIGCDAYDGAGFTEAEQTTGFLFVTQLFADLETITGAFDGKGELTEDPDEVTNFIAHLKELPSQAWKVDFHFSKEFSVDNQVSQYSRAIMFWGFPLSAELGGASESKTETKRKDFIMDELFKTMEKYAGTGYNKEINAYYFMSALISDVFIAILANDGTFAMLSIAFVYFYMRFMLQSWFLANIGFLEIVLSIPLAWFTAVKIFGIKYFSSLNPLCLFICACVCCPLGCSLCVPAIAKERTTTELAKARPEGETFKQDRITEFYKGPITNFVLNPGTRYPTLAVLTAVLAVMGYYMTLLKPTEKAEQFLSDDHPLQKAITILNEGFPVASDDRGAAHYYIWGLEDVDRAGVNQMFDPENVGKAVYQDGWVFSPECQEKVLEVCSNFRSDAEGVGLEGHVKRSESGLFSVSCWPSEMKHWLEGSESEEAKYYGGDECEHGPTGGYTWPVPAEDVDAAMVWLAQEPTCNPDAETPGTAMHAAYTQFARAIDSSSSAMGWDGEKLSFLAISVESSILDPWSEIGEDKARAEYEYFLALRDTIDNEWGVKEACGPVMMTDIDQKYIIMNNQRIFRTSAVQGALLGCLIAFFVLLVSTQNIIIAIFSTGNIVAVLCGVVGFVTVIGWTLGTTTAILISILAGFSVDYVVHLAHAFVSTPGSQELKIRGAFADMGVSVFSGMLTSVVASLPLFMCQIKFFSAFGTFLCCTIAFSWVYANFFFMGLLATIDPKPGQIGGGHHAQTVDSVKHGMDGGL</sequence>